<gene>
    <name evidence="1" type="ORF">BOVATA_016060</name>
</gene>
<evidence type="ECO:0000313" key="2">
    <source>
        <dbReference type="Proteomes" id="UP000236319"/>
    </source>
</evidence>
<evidence type="ECO:0000313" key="1">
    <source>
        <dbReference type="EMBL" id="GBE60113.1"/>
    </source>
</evidence>
<reference evidence="1 2" key="1">
    <citation type="journal article" date="2017" name="BMC Genomics">
        <title>Whole-genome assembly of Babesia ovata and comparative genomics between closely related pathogens.</title>
        <authorList>
            <person name="Yamagishi J."/>
            <person name="Asada M."/>
            <person name="Hakimi H."/>
            <person name="Tanaka T.Q."/>
            <person name="Sugimoto C."/>
            <person name="Kawazu S."/>
        </authorList>
    </citation>
    <scope>NUCLEOTIDE SEQUENCE [LARGE SCALE GENOMIC DNA]</scope>
    <source>
        <strain evidence="1 2">Miyake</strain>
    </source>
</reference>
<protein>
    <submittedName>
        <fullName evidence="1">Cytochrome c554 and c-prime TPR repeat containing protein, putative</fullName>
    </submittedName>
</protein>
<dbReference type="RefSeq" id="XP_028866356.1">
    <property type="nucleotide sequence ID" value="XM_029010523.1"/>
</dbReference>
<dbReference type="VEuPathDB" id="PiroplasmaDB:BOVATA_016060"/>
<accession>A0A2H6KAU0</accession>
<proteinExistence type="predicted"/>
<keyword evidence="2" id="KW-1185">Reference proteome</keyword>
<comment type="caution">
    <text evidence="1">The sequence shown here is derived from an EMBL/GenBank/DDBJ whole genome shotgun (WGS) entry which is preliminary data.</text>
</comment>
<dbReference type="EMBL" id="BDSA01000002">
    <property type="protein sequence ID" value="GBE60113.1"/>
    <property type="molecule type" value="Genomic_DNA"/>
</dbReference>
<dbReference type="AlphaFoldDB" id="A0A2H6KAU0"/>
<sequence length="238" mass="26752">MHRMCLPSMASATASPTFVWVSLDLWLRRARPCNLHASVNILLNLSIEEGPRAWSTFDAPEYVSQCRMIRAAWLTLESVWFSRFKALSSGRARHLQGVFPEIQINLIFQFFVAVVNQRADLPETVFGWGVFHVARGDTPPQQQGALPAGELAYHLRIVDDVLEPAFCCFCNSFFLKEFSLMDCANDCNNAAASTKGWFQSLEYSSHALSSVLEGSLSTQREGDSNRRFILELTNPLPD</sequence>
<name>A0A2H6KAU0_9APIC</name>
<organism evidence="1 2">
    <name type="scientific">Babesia ovata</name>
    <dbReference type="NCBI Taxonomy" id="189622"/>
    <lineage>
        <taxon>Eukaryota</taxon>
        <taxon>Sar</taxon>
        <taxon>Alveolata</taxon>
        <taxon>Apicomplexa</taxon>
        <taxon>Aconoidasida</taxon>
        <taxon>Piroplasmida</taxon>
        <taxon>Babesiidae</taxon>
        <taxon>Babesia</taxon>
    </lineage>
</organism>
<dbReference type="GeneID" id="39873883"/>
<dbReference type="Proteomes" id="UP000236319">
    <property type="component" value="Unassembled WGS sequence"/>
</dbReference>